<name>A0ACB8VF14_9TELE</name>
<dbReference type="EMBL" id="CM041552">
    <property type="protein sequence ID" value="KAI3354206.1"/>
    <property type="molecule type" value="Genomic_DNA"/>
</dbReference>
<comment type="caution">
    <text evidence="1">The sequence shown here is derived from an EMBL/GenBank/DDBJ whole genome shotgun (WGS) entry which is preliminary data.</text>
</comment>
<dbReference type="Proteomes" id="UP000831701">
    <property type="component" value="Chromosome 22"/>
</dbReference>
<protein>
    <submittedName>
        <fullName evidence="1">Uncharacterized protein</fullName>
    </submittedName>
</protein>
<accession>A0ACB8VF14</accession>
<reference evidence="1" key="1">
    <citation type="submission" date="2022-04" db="EMBL/GenBank/DDBJ databases">
        <title>Jade perch genome.</title>
        <authorList>
            <person name="Chao B."/>
        </authorList>
    </citation>
    <scope>NUCLEOTIDE SEQUENCE</scope>
    <source>
        <strain evidence="1">CB-2022</strain>
    </source>
</reference>
<sequence length="3517" mass="390240">MIGGAFSIHSKITQPSLSFTEKPTRLTCSSVNLREFRFAQTMIFAIQEINKSKFLLPNVSIGYRIYDNCGSTLSSMRAVMALMNGDEWTVGKSCFGQSAVHAIIGESESSSTIVLSRMTGPFKIPVISHSATCECLSSRKEYASFFRTIASDLHQSRALAQLVKHFGWTWVGAVNSDNDYGNNGMAIFLTAAQEEGVCVEYIAKFHRAEPDKLRKVVEVIRKSTARVIVGFLSHVEMNNLLEELSLHNITGRQFIGVEAWITADSLVTPTSFSVLGGSLGFAVQKANISGLDDFLIKDFWEKEFKCNETTWDTVTETAPCKENQDLIEFKDYDDDVEELRYSSNIYKAIYAVAHSLHSILKCSRSQGCDKAVEVTPWQVVESLKQVNFTINNGDQVWFDSTGAAVAQYEVVNWQRGLDGSVQFKPVGYYDASLPPGQKFVLKTEAILPVSVCSESCRPGTHKVLQKGKPICCYDCIPCAEGEISNSTDYGTKLIFCLEISCFLLLASLSFRGFQYAQAMLFAIEEINNSTDLLPGISLGYKIYDVCGSISRGVRVTLALVNGNEMVSVPSEAPCTRPAQVQAIMREGSSSPSMAIGTVIGPIHIPLVGNFEACIKLLSHEIGCHSEYNNIVCSFCLSVNLREFRFAQTMIFAIQEINKSKFLLPNVSIGYRIYDNCGSTLSSMRAVMALMNGDEWTVGKSCFGQSAVHAIIGESESSSTIVLSRTTGPFKIPVISHSATCECLSSRKEYASFFRTIASDLHQSRALAQLVKHFGWTWVGAVNSDSDYGNNGMAIFLTAAQEEGVCVEYIEKFHRAEPEKLSRKVVEVIRKSTARVIVGFLAHVEMNNLLEELSLHNITGRQFIGVEAWITADSLVTPTSFSVLGGSLGFAVQKANISGLDDFLIKDFWEKEFKCNETTWDTVTETAPCKENQDLIEFKDYDDDVEELRYSSNIYKAIYAVAHSLHSILKCSRSQGCDKAVEVTPWQVVESLKQVNFTINNGDQVWFDSTGAAVAQYEVVNWQRGLDGSVQFKPVGYYDASLPPGQKINLREFRFAQTMIFAIEEINNSSSLLPNISLGYKIFDSCGSTLPSTRAVMSLMNGQEQSLGKACSSQSSIPCHHWSLRVLLNHCDATNLWDFPNTSELMRCRLSQQSEISHFATCACLSNSKEYPSFFRTIPSDHYQSRALAKLVKHFGWTWVGAVRSDNDYGNNGMATFITAASQEGVCVEYSEAISRTDPKEKVARVVKVIQSSSARALVAFLAQGEMDILLEEALIQNLTGLQWVGSESWITAGHLATKKYAGILTGSLGFAIRKTKIAGLREFLLRVNPSQDPQNNLLREFWETTFGCSFQSSLHGQTQCSGSETLQDINNPFTDVSQLRISNNVYKAVYAVAHAMHDMLKCGRSGRADQSCFWNDGLEPKQVVKHLQDVNFTLQSGERVYFDGNGDPAATYELVNWQRNQARDIVFVAVGSYDASLPNGKQFTMNRINITWAAEFHKGIKCVTKLQSVCSESCLPGFRQAVIKGKPICCFSCIPCAAGEISNFSSSAECSQCPLEYWSNEDHSQCVPKVIEFLSYGETMGALLTAFSVFGAALTLVVSCIFFRFRHTPLVKASNYELSFLLLLSLTLCFLCSLTFIGQPTEWSCMLRHTAFGITFALCMSCILAKTVAVVIAFKAKRPANTVPQCSAPLQRTSVLSCTLMQVLVCVLWLTLAPPHPHKNTAHATERIILECNLGSPIGFWAVLLYIGLLAVLCFILAFLARKLPDNFNEAKFITFSLLIFCAVWVTFIPAYVSSPGKFTVAVEIFAILASTFGGEKPMCKTYGTKELSQFFKEGDINIGGIFSFHQNPVSVNPDLQVKPGTIRCEGLDPGELQYAFTMMFAIEEINNSSKLLPGVTLGYRIFDSCPSIPLSIRASLNLMNRYESGEDSCNKLSNVHAIIGETTSTSTIGIARTMGPFHIPVISHSATCACLSNRRDYPSFFRTIPSDIYQSQALAKLVKHFGWTWVGAIRTNSDYGNGGMATFLEAAEKESVCVEYSLAIYRTDPRKWFLEVVDIIKKSTSKVIVAFADGTDLDILIKELHAQNVTGLQWVGSEGWITYRYIASPVNYAVVQGAVGFAALNAHIPGLQEFLANSRPSTTPGDQGLVELWETVFGCTLTPETETQVQGSVPACTGKESLWDTNTRFTDVSDASLLNNVYKAAYAVAHALHMLFTCKDGQGPFENNTCADRENVQPWKVLHYLTKVNFTTKIDENVFFDELGDPVARYALVNWQMNETGYIIFETIGYYDASKPDGQQFEMKEDVRAIWAGENLEVPRSVCSESCLPGTRRAFVKGKPICCFDCITCADGEFSNSTSETAGFLAFTLALFVFLLGKITASTLLVYLRMYVLYSLNIFMLSDAVKCDTCPPEYKSNKEKNNCDLKAIEFLTFRELMGILLVTFSVFGACLAMTIALIFFHYRQTPIVRANNSELSFLLLFSLTLCFLCSLTFIGRPSEWSCMLRHTAFGITFVPLYFVCSWENNSGVNGLQGHTSSLSFRGFQCAQAMLFAIEEINNSTDLLPGISLGYKIYDICGSIARGVKVTLALVNGNEMVSVPSEAPCTRPAQVQAIMGEGSSSPSMAIATVIGPFHIPLISHFATCACLSDKTKYPSFLRTIPSDYYQSRALAQLVKYFGWTWVGAIRTNDDYGNNGMATFTATAEQLGICVEYSVSFFRTDPPEKIQKIVDIIKSSTSKVIVAFLSHMDMDVLIHEMSRLNMTGYQWVGTEAWIFDSQTVAIDKHHILDGAIGLAIPKAHVTGMREFILDVKQLNSSSNEIFTELWETLFHCKFHQSESSEGNWSKCTGHEDVTGVENSFTDMSLMSIFNNVYKGVYAVAHALHNILSCNKTCNDKVQLDPFMILQHIKKIHFKTKEGDEVYFNDNGDPAAKYEIINWQPTDNGIVNFVTVGLYDASLSADKQMNLLNKSLIWAQNSKQVPLSVCSKKCPPGTRKVLQKGKPVCCYDCLRCAEGEISNTTDSITCVRCHPEFWSNDRRDACVKKEAEFLSYEEIMGALLTAASLFGTCMTAVVAFIFFRYRKTPIVRANNSELSFLLLFSLTSVFPVLSFRGFQYAQAMLFAIEEINNSTDLLPGISLGYKIYDVCGSISRGVRVTLALVNGNEMVSVPSEAPCTRPAQVQAIMGEGSSSPSMAIATVIGPFHIPLISHFATCACLSDKTKYPSFLRTIPSDYYQSRALAQLVKHFGWTWVGAIRTNDDYGNNGMATFTATAEQLGICLEYSVSFFRTDPPEKIQKIVDIIKASTSKVIVTFLSHLDIDVLIQEMSHLNMTGYQWVGTEAWIFDTKTAAMDKHHILDGAIGLSIPKAHVTGMREFMLDVKPLNSSSNDIFTEFWETLFNCKFQQSKSSEENWRECTGHEEVTGVQNSFTDMSLMSIFNNIYKGVYAVAHALHNILSCNKTCNNKVQLDPFMILQHIRKIHFKTKEGDEVYFNDNGDPVAKYEIINWQPTDNGIVELCHSWSL</sequence>
<organism evidence="1 2">
    <name type="scientific">Scortum barcoo</name>
    <name type="common">barcoo grunter</name>
    <dbReference type="NCBI Taxonomy" id="214431"/>
    <lineage>
        <taxon>Eukaryota</taxon>
        <taxon>Metazoa</taxon>
        <taxon>Chordata</taxon>
        <taxon>Craniata</taxon>
        <taxon>Vertebrata</taxon>
        <taxon>Euteleostomi</taxon>
        <taxon>Actinopterygii</taxon>
        <taxon>Neopterygii</taxon>
        <taxon>Teleostei</taxon>
        <taxon>Neoteleostei</taxon>
        <taxon>Acanthomorphata</taxon>
        <taxon>Eupercaria</taxon>
        <taxon>Centrarchiformes</taxon>
        <taxon>Terapontoidei</taxon>
        <taxon>Terapontidae</taxon>
        <taxon>Scortum</taxon>
    </lineage>
</organism>
<evidence type="ECO:0000313" key="2">
    <source>
        <dbReference type="Proteomes" id="UP000831701"/>
    </source>
</evidence>
<gene>
    <name evidence="1" type="ORF">L3Q82_018741</name>
</gene>
<proteinExistence type="predicted"/>
<evidence type="ECO:0000313" key="1">
    <source>
        <dbReference type="EMBL" id="KAI3354206.1"/>
    </source>
</evidence>
<keyword evidence="2" id="KW-1185">Reference proteome</keyword>